<keyword evidence="3" id="KW-1185">Reference proteome</keyword>
<sequence>MTQAILPMNLRALRVNANDAQVLTSRFKGRVAQFEMMPYSATATRPSTGTAIVQPLESSASPIVSLKPGLHLHWELPDAYKRGVQGPEGGTPVFPHAPNTWLVVRYLQRYDETTQSYGPVETQSWIVESDYIAGDLQLDATGITRPAISVPLPDQPAAGEQPYRFMGRVVPYEAWTGPGPSSDYLSGYAPHYLTSVGFVGPSFASYYPECNSVFGFWDHFADLPDIYAAIQSNSALQFRVSYHVTGWVRDAQNDLFADFPDRVRTTYNAAVAAAAEQKVPPSQTPAQALVQLAQQDFRLGFNAKDIAYTLNPDKTLATLDAPDQGLCSGVMQEIVWNMEQNPGETYFLNNPEGQQPNALWSDNEIRLAVGNTTVEGLSALIKGDLAPDGAGADQLASIEMLLDALQLGLLHDLEGAGNSLMVVDEALHSRGFAKQFGGYVWSLVPTGRAAKDDGTEVSLPLPLAELLHNLNAAQKTYDQGRAELDTLRKQLFMDWLRYISAYIDPAQGGLQIPINDLASFLDNNSPNSELGYVVTRGHEIGMQSYVLDPVSGEITGLNPPPSAPNSAQIPSQADAVFAAWQAVRAALPDAGNWLLQATPAPAFWEPTDPVLVMEGDRIEPVRRNGTASFTPARLSAELITQLTIEDATETRTLEAATITGPPALSAVTPLADPLRAILAESCLFIPMLAGNVAQAAIPPSQSAEDATQFSQALNQAQGGLSPLDPGPAAAAGNLYDRLHATGAGPLENPTQPVTAPLALTFGFTNATQTGWTPYGTALTTQTALTEFSATRFDPFLPVFLLWQAQLDPLARDPASNYTPDSLTRHFSLDPDAIDYIYAPDESFTTGTAVRYGGSVTLSRQPTRSLTAQIDQYEKLYPHDAVDDALNHARAVFEQAQIMSQGIGGFGQEQLLRSAIARVPVEDLIKGGRDAITAQIDAAARSLPYDNWYNFAFNGVSPISQGLLAEDNFGPFRAGFSRIFDLEIVDTFGQRMTLQTRDMRPDGSQNAQPAFPLAPVPGDQTHQGSLYLPPRLLAPSRVWFQWLSARFDTKVKGITDDFVEMNSHPASSPICGIVLPNHLDDSLMFYQPEGALIGSFSVEHGTLVYRTRAGNADNPDDSLAQDIGPQSGPALVNEHLFDVMWHIDTMGAGFLTDMMTAIRRSEGLVNPASYAQNVALGVLFGQPLVITRAVVGIETLGGVLPVSQADTVSHPAFSDAVTQGRYRYSDREETGASELQSVALPIRLGNLANMNDGMIGYFLDGAGGASPYGTFYAPTAPAAGKNGVVPPAPDTLEVTLNQKPVALTFLMDPRGAIHATTGILPVQQIAIPSDQYAQTLQRLQVTFETRPVLSGAGGLTLPLPQEAGYDWSWVQTNAPSVPLGANAGTETATFNYTPQSLREGWTRLQRAPSPPAPQDHTE</sequence>
<dbReference type="Proteomes" id="UP000027725">
    <property type="component" value="Unassembled WGS sequence"/>
</dbReference>
<reference evidence="2 3" key="1">
    <citation type="submission" date="2014-03" db="EMBL/GenBank/DDBJ databases">
        <title>The draft genome sequence of Thioclava dalianensis DLFJ1-1.</title>
        <authorList>
            <person name="Lai Q."/>
            <person name="Shao Z."/>
        </authorList>
    </citation>
    <scope>NUCLEOTIDE SEQUENCE [LARGE SCALE GENOMIC DNA]</scope>
    <source>
        <strain evidence="2 3">DLFJ1-1</strain>
    </source>
</reference>
<dbReference type="OrthoDB" id="6091628at2"/>
<evidence type="ECO:0000313" key="3">
    <source>
        <dbReference type="Proteomes" id="UP000027725"/>
    </source>
</evidence>
<evidence type="ECO:0000256" key="1">
    <source>
        <dbReference type="SAM" id="Coils"/>
    </source>
</evidence>
<protein>
    <submittedName>
        <fullName evidence="2">Uncharacterized protein</fullName>
    </submittedName>
</protein>
<keyword evidence="1" id="KW-0175">Coiled coil</keyword>
<name>A0A074TLX7_9RHOB</name>
<gene>
    <name evidence="2" type="ORF">DL1_21090</name>
</gene>
<organism evidence="2 3">
    <name type="scientific">Thioclava dalianensis</name>
    <dbReference type="NCBI Taxonomy" id="1185766"/>
    <lineage>
        <taxon>Bacteria</taxon>
        <taxon>Pseudomonadati</taxon>
        <taxon>Pseudomonadota</taxon>
        <taxon>Alphaproteobacteria</taxon>
        <taxon>Rhodobacterales</taxon>
        <taxon>Paracoccaceae</taxon>
        <taxon>Thioclava</taxon>
    </lineage>
</organism>
<proteinExistence type="predicted"/>
<evidence type="ECO:0000313" key="2">
    <source>
        <dbReference type="EMBL" id="KEP69998.1"/>
    </source>
</evidence>
<dbReference type="STRING" id="1185766.SAMN05216224_102866"/>
<feature type="coiled-coil region" evidence="1">
    <location>
        <begin position="463"/>
        <end position="490"/>
    </location>
</feature>
<dbReference type="eggNOG" id="COG1413">
    <property type="taxonomic scope" value="Bacteria"/>
</dbReference>
<accession>A0A074TLX7</accession>
<dbReference type="RefSeq" id="WP_038065420.1">
    <property type="nucleotide sequence ID" value="NZ_FOVB01000002.1"/>
</dbReference>
<comment type="caution">
    <text evidence="2">The sequence shown here is derived from an EMBL/GenBank/DDBJ whole genome shotgun (WGS) entry which is preliminary data.</text>
</comment>
<dbReference type="EMBL" id="JHEH01000009">
    <property type="protein sequence ID" value="KEP69998.1"/>
    <property type="molecule type" value="Genomic_DNA"/>
</dbReference>